<sequence length="82" mass="9457">MTYHTKRRKIIETRIKSLYLRAAIRIILGILIILISLILTGPLRIIPIIIGVAWILLATINMITTRKIEKQLQTKVNIIKDL</sequence>
<accession>A0A420ZB04</accession>
<feature type="transmembrane region" description="Helical" evidence="1">
    <location>
        <begin position="45"/>
        <end position="63"/>
    </location>
</feature>
<dbReference type="AlphaFoldDB" id="A0A420ZB04"/>
<name>A0A420ZB04_UNCK3</name>
<evidence type="ECO:0000313" key="2">
    <source>
        <dbReference type="EMBL" id="RLC35848.1"/>
    </source>
</evidence>
<gene>
    <name evidence="2" type="ORF">DRH29_05665</name>
</gene>
<organism evidence="2 3">
    <name type="scientific">candidate division Kazan bacterium</name>
    <dbReference type="NCBI Taxonomy" id="2202143"/>
    <lineage>
        <taxon>Bacteria</taxon>
        <taxon>Bacteria division Kazan-3B-28</taxon>
    </lineage>
</organism>
<dbReference type="Proteomes" id="UP000281261">
    <property type="component" value="Unassembled WGS sequence"/>
</dbReference>
<evidence type="ECO:0000256" key="1">
    <source>
        <dbReference type="SAM" id="Phobius"/>
    </source>
</evidence>
<evidence type="ECO:0000313" key="3">
    <source>
        <dbReference type="Proteomes" id="UP000281261"/>
    </source>
</evidence>
<reference evidence="2 3" key="1">
    <citation type="submission" date="2018-06" db="EMBL/GenBank/DDBJ databases">
        <title>Extensive metabolic versatility and redundancy in microbially diverse, dynamic hydrothermal sediments.</title>
        <authorList>
            <person name="Dombrowski N."/>
            <person name="Teske A."/>
            <person name="Baker B.J."/>
        </authorList>
    </citation>
    <scope>NUCLEOTIDE SEQUENCE [LARGE SCALE GENOMIC DNA]</scope>
    <source>
        <strain evidence="2">B79_G16</strain>
    </source>
</reference>
<feature type="transmembrane region" description="Helical" evidence="1">
    <location>
        <begin position="20"/>
        <end position="39"/>
    </location>
</feature>
<keyword evidence="1" id="KW-0812">Transmembrane</keyword>
<keyword evidence="1" id="KW-0472">Membrane</keyword>
<proteinExistence type="predicted"/>
<dbReference type="EMBL" id="QMNG01000112">
    <property type="protein sequence ID" value="RLC35848.1"/>
    <property type="molecule type" value="Genomic_DNA"/>
</dbReference>
<keyword evidence="1" id="KW-1133">Transmembrane helix</keyword>
<comment type="caution">
    <text evidence="2">The sequence shown here is derived from an EMBL/GenBank/DDBJ whole genome shotgun (WGS) entry which is preliminary data.</text>
</comment>
<protein>
    <submittedName>
        <fullName evidence="2">Uncharacterized protein</fullName>
    </submittedName>
</protein>